<keyword evidence="2" id="KW-0186">Copper</keyword>
<proteinExistence type="predicted"/>
<organism evidence="4 5">
    <name type="scientific">Phakopsora pachyrhizi</name>
    <name type="common">Asian soybean rust disease fungus</name>
    <dbReference type="NCBI Taxonomy" id="170000"/>
    <lineage>
        <taxon>Eukaryota</taxon>
        <taxon>Fungi</taxon>
        <taxon>Dikarya</taxon>
        <taxon>Basidiomycota</taxon>
        <taxon>Pucciniomycotina</taxon>
        <taxon>Pucciniomycetes</taxon>
        <taxon>Pucciniales</taxon>
        <taxon>Phakopsoraceae</taxon>
        <taxon>Phakopsora</taxon>
    </lineage>
</organism>
<comment type="caution">
    <text evidence="4">The sequence shown here is derived from an EMBL/GenBank/DDBJ whole genome shotgun (WGS) entry which is preliminary data.</text>
</comment>
<dbReference type="InterPro" id="IPR050316">
    <property type="entry name" value="Tyrosinase/Hemocyanin"/>
</dbReference>
<dbReference type="Pfam" id="PF00264">
    <property type="entry name" value="Tyrosinase"/>
    <property type="match status" value="1"/>
</dbReference>
<evidence type="ECO:0000313" key="4">
    <source>
        <dbReference type="EMBL" id="CAH7676814.1"/>
    </source>
</evidence>
<dbReference type="PRINTS" id="PR00092">
    <property type="entry name" value="TYROSINASE"/>
</dbReference>
<dbReference type="SUPFAM" id="SSF48056">
    <property type="entry name" value="Di-copper centre-containing domain"/>
    <property type="match status" value="1"/>
</dbReference>
<protein>
    <submittedName>
        <fullName evidence="4">Expressed protein</fullName>
    </submittedName>
</protein>
<dbReference type="PANTHER" id="PTHR11474:SF126">
    <property type="entry name" value="TYROSINASE-LIKE PROTEIN TYR-1-RELATED"/>
    <property type="match status" value="1"/>
</dbReference>
<name>A0AAV0B387_PHAPC</name>
<evidence type="ECO:0000259" key="3">
    <source>
        <dbReference type="Pfam" id="PF00264"/>
    </source>
</evidence>
<dbReference type="InterPro" id="IPR002227">
    <property type="entry name" value="Tyrosinase_Cu-bd"/>
</dbReference>
<gene>
    <name evidence="4" type="ORF">PPACK8108_LOCUS11921</name>
</gene>
<evidence type="ECO:0000313" key="5">
    <source>
        <dbReference type="Proteomes" id="UP001153365"/>
    </source>
</evidence>
<feature type="non-terminal residue" evidence="4">
    <location>
        <position position="1"/>
    </location>
</feature>
<dbReference type="AlphaFoldDB" id="A0AAV0B387"/>
<dbReference type="GO" id="GO:0046872">
    <property type="term" value="F:metal ion binding"/>
    <property type="evidence" value="ECO:0007669"/>
    <property type="project" value="UniProtKB-KW"/>
</dbReference>
<feature type="domain" description="Tyrosinase copper-binding" evidence="3">
    <location>
        <begin position="31"/>
        <end position="215"/>
    </location>
</feature>
<dbReference type="Proteomes" id="UP001153365">
    <property type="component" value="Unassembled WGS sequence"/>
</dbReference>
<evidence type="ECO:0000256" key="2">
    <source>
        <dbReference type="ARBA" id="ARBA00023008"/>
    </source>
</evidence>
<dbReference type="Gene3D" id="1.10.1280.10">
    <property type="entry name" value="Di-copper center containing domain from catechol oxidase"/>
    <property type="match status" value="1"/>
</dbReference>
<dbReference type="GO" id="GO:0016491">
    <property type="term" value="F:oxidoreductase activity"/>
    <property type="evidence" value="ECO:0007669"/>
    <property type="project" value="InterPro"/>
</dbReference>
<keyword evidence="5" id="KW-1185">Reference proteome</keyword>
<keyword evidence="1" id="KW-0479">Metal-binding</keyword>
<dbReference type="EMBL" id="CALTRL010002818">
    <property type="protein sequence ID" value="CAH7676814.1"/>
    <property type="molecule type" value="Genomic_DNA"/>
</dbReference>
<evidence type="ECO:0000256" key="1">
    <source>
        <dbReference type="ARBA" id="ARBA00022723"/>
    </source>
</evidence>
<dbReference type="PANTHER" id="PTHR11474">
    <property type="entry name" value="TYROSINASE FAMILY MEMBER"/>
    <property type="match status" value="1"/>
</dbReference>
<reference evidence="4" key="1">
    <citation type="submission" date="2022-06" db="EMBL/GenBank/DDBJ databases">
        <authorList>
            <consortium name="SYNGENTA / RWTH Aachen University"/>
        </authorList>
    </citation>
    <scope>NUCLEOTIDE SEQUENCE</scope>
</reference>
<dbReference type="InterPro" id="IPR008922">
    <property type="entry name" value="Di-copper_centre_dom_sf"/>
</dbReference>
<accession>A0AAV0B387</accession>
<sequence>NLSADEKRSYKESALCLMRAPSRMRFPGAITRYDDLVYVHQQQSSYPEGRDVWHVTGQFLAAHRLYCYLFELMMRNECGYNGRMAYWEEFSDAGNFRNSAFLRDFGGSGDSDGYVHDNEFSTIDLNLGPGLENHRRKLRRSINDTASAMGSQQYVDEAMSKNTFVEFLATIRSFSHLAGHNGVGGELGDVQTAPVDIIFFSHHIYIDYLWDKWQRARPEARLFDIQRSGYETQANPIVETNYMTDISFLGLAPSVPMYSALDTQVSRSKFILHIESKF</sequence>